<dbReference type="KEGG" id="hhy:Halhy_6620"/>
<dbReference type="RefSeq" id="WP_013768953.1">
    <property type="nucleotide sequence ID" value="NC_015511.1"/>
</dbReference>
<evidence type="ECO:0000256" key="1">
    <source>
        <dbReference type="SAM" id="SignalP"/>
    </source>
</evidence>
<feature type="signal peptide" evidence="1">
    <location>
        <begin position="1"/>
        <end position="19"/>
    </location>
</feature>
<evidence type="ECO:0000313" key="3">
    <source>
        <dbReference type="EMBL" id="AEE54436.1"/>
    </source>
</evidence>
<geneLocation type="plasmid" evidence="3 4">
    <name>pHALHY01</name>
</geneLocation>
<name>F4L7S8_HALH1</name>
<keyword evidence="3" id="KW-0614">Plasmid</keyword>
<dbReference type="AlphaFoldDB" id="F4L7S8"/>
<dbReference type="HOGENOM" id="CLU_055269_0_0_10"/>
<evidence type="ECO:0000313" key="4">
    <source>
        <dbReference type="Proteomes" id="UP000008461"/>
    </source>
</evidence>
<feature type="domain" description="Heavy metal binding" evidence="2">
    <location>
        <begin position="38"/>
        <end position="65"/>
    </location>
</feature>
<protein>
    <recommendedName>
        <fullName evidence="2">Heavy metal binding domain-containing protein</fullName>
    </recommendedName>
</protein>
<dbReference type="GO" id="GO:0046872">
    <property type="term" value="F:metal ion binding"/>
    <property type="evidence" value="ECO:0007669"/>
    <property type="project" value="InterPro"/>
</dbReference>
<keyword evidence="4" id="KW-1185">Reference proteome</keyword>
<dbReference type="Proteomes" id="UP000008461">
    <property type="component" value="Plasmid pHALHY01"/>
</dbReference>
<gene>
    <name evidence="3" type="ordered locus">Halhy_6620</name>
</gene>
<proteinExistence type="predicted"/>
<feature type="chain" id="PRO_5003310791" description="Heavy metal binding domain-containing protein" evidence="1">
    <location>
        <begin position="20"/>
        <end position="335"/>
    </location>
</feature>
<accession>F4L7S8</accession>
<reference evidence="3 4" key="1">
    <citation type="journal article" date="2011" name="Stand. Genomic Sci.">
        <title>Complete genome sequence of Haliscomenobacter hydrossis type strain (O).</title>
        <authorList>
            <consortium name="US DOE Joint Genome Institute (JGI-PGF)"/>
            <person name="Daligault H."/>
            <person name="Lapidus A."/>
            <person name="Zeytun A."/>
            <person name="Nolan M."/>
            <person name="Lucas S."/>
            <person name="Del Rio T.G."/>
            <person name="Tice H."/>
            <person name="Cheng J.F."/>
            <person name="Tapia R."/>
            <person name="Han C."/>
            <person name="Goodwin L."/>
            <person name="Pitluck S."/>
            <person name="Liolios K."/>
            <person name="Pagani I."/>
            <person name="Ivanova N."/>
            <person name="Huntemann M."/>
            <person name="Mavromatis K."/>
            <person name="Mikhailova N."/>
            <person name="Pati A."/>
            <person name="Chen A."/>
            <person name="Palaniappan K."/>
            <person name="Land M."/>
            <person name="Hauser L."/>
            <person name="Brambilla E.M."/>
            <person name="Rohde M."/>
            <person name="Verbarg S."/>
            <person name="Goker M."/>
            <person name="Bristow J."/>
            <person name="Eisen J.A."/>
            <person name="Markowitz V."/>
            <person name="Hugenholtz P."/>
            <person name="Kyrpides N.C."/>
            <person name="Klenk H.P."/>
            <person name="Woyke T."/>
        </authorList>
    </citation>
    <scope>NUCLEOTIDE SEQUENCE [LARGE SCALE GENOMIC DNA]</scope>
    <source>
        <strain evidence="4">ATCC 27775 / DSM 1100 / LMG 10767 / O</strain>
        <plasmid evidence="4">Plasmid pHALHY01</plasmid>
    </source>
</reference>
<evidence type="ECO:0000259" key="2">
    <source>
        <dbReference type="Pfam" id="PF19335"/>
    </source>
</evidence>
<keyword evidence="1" id="KW-0732">Signal</keyword>
<dbReference type="OrthoDB" id="128043at2"/>
<dbReference type="InterPro" id="IPR045800">
    <property type="entry name" value="HMBD"/>
</dbReference>
<sequence length="335" mass="36064">MKNGFIASLVLALSFGLFSACQNSASKTPVETVAAGVKYICPMNCEDGKTYDKPGSCPVCHMDLELMKAEVEANKAEYYTAFTISPAQLEVGKSGMMSFTPKIKDKDGTAVPLDLVHEKKMHLILVSDDLSSFDHIHPEYSASGSYDIKVLAKGENFTNGRGHNETRFEGGGKYWAFADFKPTGGLNQVNKIEVDVAGAPAKALSFPQAKMTTSIDGYSLTMEAGHSGTGLVSGSQQHIPVSIKQGGQAVDPATFENYLGEKAHLVMIEVDSKEYVHTHPAVENGKLDVHTTFAKPGTYRGWLQFQTAGKVHTADFVIKVQEGSAQAEQDGHAGH</sequence>
<dbReference type="Pfam" id="PF19335">
    <property type="entry name" value="HMBD"/>
    <property type="match status" value="1"/>
</dbReference>
<dbReference type="EMBL" id="CP002692">
    <property type="protein sequence ID" value="AEE54436.1"/>
    <property type="molecule type" value="Genomic_DNA"/>
</dbReference>
<reference key="2">
    <citation type="submission" date="2011-04" db="EMBL/GenBank/DDBJ databases">
        <title>Complete sequence of plasmid 1 of Haliscomenobacter hydrossis DSM 1100.</title>
        <authorList>
            <consortium name="US DOE Joint Genome Institute (JGI-PGF)"/>
            <person name="Lucas S."/>
            <person name="Han J."/>
            <person name="Lapidus A."/>
            <person name="Bruce D."/>
            <person name="Goodwin L."/>
            <person name="Pitluck S."/>
            <person name="Peters L."/>
            <person name="Kyrpides N."/>
            <person name="Mavromatis K."/>
            <person name="Ivanova N."/>
            <person name="Ovchinnikova G."/>
            <person name="Pagani I."/>
            <person name="Daligault H."/>
            <person name="Detter J.C."/>
            <person name="Han C."/>
            <person name="Land M."/>
            <person name="Hauser L."/>
            <person name="Markowitz V."/>
            <person name="Cheng J.-F."/>
            <person name="Hugenholtz P."/>
            <person name="Woyke T."/>
            <person name="Wu D."/>
            <person name="Verbarg S."/>
            <person name="Frueling A."/>
            <person name="Brambilla E."/>
            <person name="Klenk H.-P."/>
            <person name="Eisen J.A."/>
        </authorList>
    </citation>
    <scope>NUCLEOTIDE SEQUENCE</scope>
    <source>
        <strain>DSM 1100</strain>
    </source>
</reference>
<organism evidence="3 4">
    <name type="scientific">Haliscomenobacter hydrossis (strain ATCC 27775 / DSM 1100 / LMG 10767 / O)</name>
    <dbReference type="NCBI Taxonomy" id="760192"/>
    <lineage>
        <taxon>Bacteria</taxon>
        <taxon>Pseudomonadati</taxon>
        <taxon>Bacteroidota</taxon>
        <taxon>Saprospiria</taxon>
        <taxon>Saprospirales</taxon>
        <taxon>Haliscomenobacteraceae</taxon>
        <taxon>Haliscomenobacter</taxon>
    </lineage>
</organism>
<dbReference type="PROSITE" id="PS51257">
    <property type="entry name" value="PROKAR_LIPOPROTEIN"/>
    <property type="match status" value="1"/>
</dbReference>